<accession>A0ABY8W858</accession>
<name>A0ABY8W858_9ACTN</name>
<evidence type="ECO:0000313" key="2">
    <source>
        <dbReference type="Proteomes" id="UP001240150"/>
    </source>
</evidence>
<protein>
    <submittedName>
        <fullName evidence="1">Uncharacterized protein</fullName>
    </submittedName>
</protein>
<keyword evidence="2" id="KW-1185">Reference proteome</keyword>
<dbReference type="RefSeq" id="WP_284915229.1">
    <property type="nucleotide sequence ID" value="NZ_CP126980.1"/>
</dbReference>
<evidence type="ECO:0000313" key="1">
    <source>
        <dbReference type="EMBL" id="WIM94026.1"/>
    </source>
</evidence>
<sequence>MSISIGTSTPSSARETHAAWLRLREDCQQLVGHARDRAGRADQDEDRAAVPAGREAIARLEQSRAVTILL</sequence>
<proteinExistence type="predicted"/>
<dbReference type="EMBL" id="CP126980">
    <property type="protein sequence ID" value="WIM94026.1"/>
    <property type="molecule type" value="Genomic_DNA"/>
</dbReference>
<organism evidence="1 2">
    <name type="scientific">Actinoplanes oblitus</name>
    <dbReference type="NCBI Taxonomy" id="3040509"/>
    <lineage>
        <taxon>Bacteria</taxon>
        <taxon>Bacillati</taxon>
        <taxon>Actinomycetota</taxon>
        <taxon>Actinomycetes</taxon>
        <taxon>Micromonosporales</taxon>
        <taxon>Micromonosporaceae</taxon>
        <taxon>Actinoplanes</taxon>
    </lineage>
</organism>
<gene>
    <name evidence="1" type="ORF">ACTOB_006026</name>
</gene>
<reference evidence="1 2" key="1">
    <citation type="submission" date="2023-06" db="EMBL/GenBank/DDBJ databases">
        <authorList>
            <person name="Yushchuk O."/>
            <person name="Binda E."/>
            <person name="Ruckert-Reed C."/>
            <person name="Fedorenko V."/>
            <person name="Kalinowski J."/>
            <person name="Marinelli F."/>
        </authorList>
    </citation>
    <scope>NUCLEOTIDE SEQUENCE [LARGE SCALE GENOMIC DNA]</scope>
    <source>
        <strain evidence="1 2">NRRL 3884</strain>
    </source>
</reference>
<dbReference type="Proteomes" id="UP001240150">
    <property type="component" value="Chromosome"/>
</dbReference>